<reference evidence="10" key="1">
    <citation type="submission" date="2021-10" db="EMBL/GenBank/DDBJ databases">
        <title>Tropical sea cucumber genome reveals ecological adaptation and Cuvierian tubules defense mechanism.</title>
        <authorList>
            <person name="Chen T."/>
        </authorList>
    </citation>
    <scope>NUCLEOTIDE SEQUENCE</scope>
    <source>
        <strain evidence="10">Nanhai2018</strain>
        <tissue evidence="10">Muscle</tissue>
    </source>
</reference>
<evidence type="ECO:0000256" key="8">
    <source>
        <dbReference type="SAM" id="Phobius"/>
    </source>
</evidence>
<dbReference type="SUPFAM" id="SSF81321">
    <property type="entry name" value="Family A G protein-coupled receptor-like"/>
    <property type="match status" value="1"/>
</dbReference>
<feature type="transmembrane region" description="Helical" evidence="8">
    <location>
        <begin position="165"/>
        <end position="185"/>
    </location>
</feature>
<evidence type="ECO:0000313" key="10">
    <source>
        <dbReference type="EMBL" id="KAJ8038280.1"/>
    </source>
</evidence>
<dbReference type="PANTHER" id="PTHR45695:SF15">
    <property type="entry name" value="OPSIN RH2"/>
    <property type="match status" value="1"/>
</dbReference>
<comment type="subcellular location">
    <subcellularLocation>
        <location evidence="1">Membrane</location>
        <topology evidence="1">Multi-pass membrane protein</topology>
    </subcellularLocation>
</comment>
<name>A0A9Q1HA31_HOLLE</name>
<evidence type="ECO:0000256" key="1">
    <source>
        <dbReference type="ARBA" id="ARBA00004141"/>
    </source>
</evidence>
<evidence type="ECO:0000256" key="7">
    <source>
        <dbReference type="ARBA" id="ARBA00023224"/>
    </source>
</evidence>
<keyword evidence="3 8" id="KW-1133">Transmembrane helix</keyword>
<dbReference type="Gene3D" id="1.20.1070.10">
    <property type="entry name" value="Rhodopsin 7-helix transmembrane proteins"/>
    <property type="match status" value="1"/>
</dbReference>
<feature type="transmembrane region" description="Helical" evidence="8">
    <location>
        <begin position="304"/>
        <end position="327"/>
    </location>
</feature>
<dbReference type="PANTHER" id="PTHR45695">
    <property type="entry name" value="LEUCOKININ RECEPTOR-RELATED"/>
    <property type="match status" value="1"/>
</dbReference>
<organism evidence="10 11">
    <name type="scientific">Holothuria leucospilota</name>
    <name type="common">Black long sea cucumber</name>
    <name type="synonym">Mertensiothuria leucospilota</name>
    <dbReference type="NCBI Taxonomy" id="206669"/>
    <lineage>
        <taxon>Eukaryota</taxon>
        <taxon>Metazoa</taxon>
        <taxon>Echinodermata</taxon>
        <taxon>Eleutherozoa</taxon>
        <taxon>Echinozoa</taxon>
        <taxon>Holothuroidea</taxon>
        <taxon>Aspidochirotacea</taxon>
        <taxon>Aspidochirotida</taxon>
        <taxon>Holothuriidae</taxon>
        <taxon>Holothuria</taxon>
    </lineage>
</organism>
<protein>
    <submittedName>
        <fullName evidence="10">Orexin receptor type 2</fullName>
    </submittedName>
</protein>
<keyword evidence="5 8" id="KW-0472">Membrane</keyword>
<dbReference type="GO" id="GO:0004930">
    <property type="term" value="F:G protein-coupled receptor activity"/>
    <property type="evidence" value="ECO:0007669"/>
    <property type="project" value="UniProtKB-KW"/>
</dbReference>
<dbReference type="CDD" id="cd00637">
    <property type="entry name" value="7tm_classA_rhodopsin-like"/>
    <property type="match status" value="1"/>
</dbReference>
<dbReference type="EMBL" id="JAIZAY010000007">
    <property type="protein sequence ID" value="KAJ8038280.1"/>
    <property type="molecule type" value="Genomic_DNA"/>
</dbReference>
<dbReference type="AlphaFoldDB" id="A0A9Q1HA31"/>
<evidence type="ECO:0000256" key="4">
    <source>
        <dbReference type="ARBA" id="ARBA00023040"/>
    </source>
</evidence>
<feature type="domain" description="G-protein coupled receptors family 1 profile" evidence="9">
    <location>
        <begin position="65"/>
        <end position="325"/>
    </location>
</feature>
<keyword evidence="4" id="KW-0297">G-protein coupled receptor</keyword>
<keyword evidence="11" id="KW-1185">Reference proteome</keyword>
<feature type="transmembrane region" description="Helical" evidence="8">
    <location>
        <begin position="84"/>
        <end position="111"/>
    </location>
</feature>
<evidence type="ECO:0000256" key="3">
    <source>
        <dbReference type="ARBA" id="ARBA00022989"/>
    </source>
</evidence>
<feature type="transmembrane region" description="Helical" evidence="8">
    <location>
        <begin position="50"/>
        <end position="72"/>
    </location>
</feature>
<keyword evidence="6 10" id="KW-0675">Receptor</keyword>
<evidence type="ECO:0000256" key="2">
    <source>
        <dbReference type="ARBA" id="ARBA00022692"/>
    </source>
</evidence>
<proteinExistence type="predicted"/>
<evidence type="ECO:0000256" key="5">
    <source>
        <dbReference type="ARBA" id="ARBA00023136"/>
    </source>
</evidence>
<dbReference type="GO" id="GO:0005886">
    <property type="term" value="C:plasma membrane"/>
    <property type="evidence" value="ECO:0007669"/>
    <property type="project" value="TreeGrafter"/>
</dbReference>
<keyword evidence="2 8" id="KW-0812">Transmembrane</keyword>
<comment type="caution">
    <text evidence="10">The sequence shown here is derived from an EMBL/GenBank/DDBJ whole genome shotgun (WGS) entry which is preliminary data.</text>
</comment>
<accession>A0A9Q1HA31</accession>
<gene>
    <name evidence="10" type="ORF">HOLleu_15659</name>
</gene>
<dbReference type="Proteomes" id="UP001152320">
    <property type="component" value="Chromosome 7"/>
</dbReference>
<evidence type="ECO:0000256" key="6">
    <source>
        <dbReference type="ARBA" id="ARBA00023170"/>
    </source>
</evidence>
<dbReference type="InterPro" id="IPR017452">
    <property type="entry name" value="GPCR_Rhodpsn_7TM"/>
</dbReference>
<feature type="transmembrane region" description="Helical" evidence="8">
    <location>
        <begin position="217"/>
        <end position="235"/>
    </location>
</feature>
<evidence type="ECO:0000313" key="11">
    <source>
        <dbReference type="Proteomes" id="UP001152320"/>
    </source>
</evidence>
<dbReference type="PROSITE" id="PS50262">
    <property type="entry name" value="G_PROTEIN_RECEP_F1_2"/>
    <property type="match status" value="1"/>
</dbReference>
<keyword evidence="7" id="KW-0807">Transducer</keyword>
<sequence>MVVQRILDFELDRVLRDNFSDESGNSSYPHYNDSYDDNQDYCSLGWDREWMVIVSFVAVVLGSFTSILYLIVTIRHFSILASNFLFLNSFLLAGFVNLLSNGIFDIIIISSRCWHGGRLLCKALPTILDGSENAMILFIVAIILEHNHPYVHSFLSKNTKFRKRLTVTVLWLVTLVLSIPQVIIWDILEFVESGFFCTVQQYQHYQIHLHKGLFLEYIVPLLLLIAALVHAAAVWRKRSSMPTANQALEENYSRNDDNELCEETNNQCPPIRVTSVLLGVVLFVTQTPFYVAVISYNFFGVLPIILFDLAFLLFPIPSIVAPIVVVVSSPIHKKRLKETYQCIASCIAGRRVKEGFLLSAGDEEKL</sequence>
<feature type="transmembrane region" description="Helical" evidence="8">
    <location>
        <begin position="276"/>
        <end position="298"/>
    </location>
</feature>
<evidence type="ECO:0000259" key="9">
    <source>
        <dbReference type="PROSITE" id="PS50262"/>
    </source>
</evidence>